<dbReference type="OMA" id="HFLQIAY"/>
<dbReference type="AlphaFoldDB" id="A0A2H3JB06"/>
<dbReference type="EMBL" id="KB467998">
    <property type="protein sequence ID" value="PCH39432.1"/>
    <property type="molecule type" value="Genomic_DNA"/>
</dbReference>
<dbReference type="OrthoDB" id="376357at2759"/>
<evidence type="ECO:0000256" key="6">
    <source>
        <dbReference type="SAM" id="MobiDB-lite"/>
    </source>
</evidence>
<keyword evidence="9" id="KW-1185">Reference proteome</keyword>
<evidence type="ECO:0000256" key="2">
    <source>
        <dbReference type="ARBA" id="ARBA00004496"/>
    </source>
</evidence>
<dbReference type="Gene3D" id="1.10.287.110">
    <property type="entry name" value="DnaJ domain"/>
    <property type="match status" value="1"/>
</dbReference>
<dbReference type="SMART" id="SM00271">
    <property type="entry name" value="DnaJ"/>
    <property type="match status" value="1"/>
</dbReference>
<dbReference type="PANTHER" id="PTHR44313">
    <property type="entry name" value="DNAJ HOMOLOG SUBFAMILY C MEMBER 17"/>
    <property type="match status" value="1"/>
</dbReference>
<dbReference type="InterPro" id="IPR001623">
    <property type="entry name" value="DnaJ_domain"/>
</dbReference>
<dbReference type="GO" id="GO:0005737">
    <property type="term" value="C:cytoplasm"/>
    <property type="evidence" value="ECO:0007669"/>
    <property type="project" value="UniProtKB-SubCell"/>
</dbReference>
<evidence type="ECO:0000256" key="5">
    <source>
        <dbReference type="ARBA" id="ARBA00023242"/>
    </source>
</evidence>
<evidence type="ECO:0000256" key="4">
    <source>
        <dbReference type="ARBA" id="ARBA00023186"/>
    </source>
</evidence>
<dbReference type="GO" id="GO:0005681">
    <property type="term" value="C:spliceosomal complex"/>
    <property type="evidence" value="ECO:0007669"/>
    <property type="project" value="TreeGrafter"/>
</dbReference>
<dbReference type="InterPro" id="IPR036869">
    <property type="entry name" value="J_dom_sf"/>
</dbReference>
<feature type="region of interest" description="Disordered" evidence="6">
    <location>
        <begin position="273"/>
        <end position="343"/>
    </location>
</feature>
<sequence>MSSSDADDANPYDLLGVTLEATEQEIRTAYRQRSLKVHPDRNRGNPDAARKFHELNQAYELLLDPLRRMALDAKVRLKEARKARYATYDAKRKNLVEELEERERAFKKARVEKQEEERARFFENERIMEEGRRLREEREKALRKREEEREAAERAKASEDEPPALGDLDTTVRLKISLSSHPTLTTASSLAALLSPFGTIDESVIMLSLKPAPPKKPKRVTALVPFRQVSGAFAAVCASGRVEGGLGDIEVTWAEGKEPELIGWLKKMGQLGGDTTGSVRTSSGEEAKSSSPTPNNTAPTTSTSASNTAGISSPSSTSFLSFPSFPDFDPMPPSSSSIPSATVAGLDYESLTLMRLRQAERERLEREIEEREATEGA</sequence>
<dbReference type="Pfam" id="PF00226">
    <property type="entry name" value="DnaJ"/>
    <property type="match status" value="1"/>
</dbReference>
<dbReference type="Proteomes" id="UP000218811">
    <property type="component" value="Unassembled WGS sequence"/>
</dbReference>
<dbReference type="PANTHER" id="PTHR44313:SF1">
    <property type="entry name" value="DNAJ HOMOLOG SUBFAMILY C MEMBER 17"/>
    <property type="match status" value="1"/>
</dbReference>
<keyword evidence="5" id="KW-0539">Nucleus</keyword>
<protein>
    <submittedName>
        <fullName evidence="8">DnaJ-domain-containing protein</fullName>
    </submittedName>
</protein>
<feature type="region of interest" description="Disordered" evidence="6">
    <location>
        <begin position="146"/>
        <end position="166"/>
    </location>
</feature>
<reference evidence="8 9" key="1">
    <citation type="journal article" date="2012" name="Science">
        <title>The Paleozoic origin of enzymatic lignin decomposition reconstructed from 31 fungal genomes.</title>
        <authorList>
            <person name="Floudas D."/>
            <person name="Binder M."/>
            <person name="Riley R."/>
            <person name="Barry K."/>
            <person name="Blanchette R.A."/>
            <person name="Henrissat B."/>
            <person name="Martinez A.T."/>
            <person name="Otillar R."/>
            <person name="Spatafora J.W."/>
            <person name="Yadav J.S."/>
            <person name="Aerts A."/>
            <person name="Benoit I."/>
            <person name="Boyd A."/>
            <person name="Carlson A."/>
            <person name="Copeland A."/>
            <person name="Coutinho P.M."/>
            <person name="de Vries R.P."/>
            <person name="Ferreira P."/>
            <person name="Findley K."/>
            <person name="Foster B."/>
            <person name="Gaskell J."/>
            <person name="Glotzer D."/>
            <person name="Gorecki P."/>
            <person name="Heitman J."/>
            <person name="Hesse C."/>
            <person name="Hori C."/>
            <person name="Igarashi K."/>
            <person name="Jurgens J.A."/>
            <person name="Kallen N."/>
            <person name="Kersten P."/>
            <person name="Kohler A."/>
            <person name="Kuees U."/>
            <person name="Kumar T.K.A."/>
            <person name="Kuo A."/>
            <person name="LaButti K."/>
            <person name="Larrondo L.F."/>
            <person name="Lindquist E."/>
            <person name="Ling A."/>
            <person name="Lombard V."/>
            <person name="Lucas S."/>
            <person name="Lundell T."/>
            <person name="Martin R."/>
            <person name="McLaughlin D.J."/>
            <person name="Morgenstern I."/>
            <person name="Morin E."/>
            <person name="Murat C."/>
            <person name="Nagy L.G."/>
            <person name="Nolan M."/>
            <person name="Ohm R.A."/>
            <person name="Patyshakuliyeva A."/>
            <person name="Rokas A."/>
            <person name="Ruiz-Duenas F.J."/>
            <person name="Sabat G."/>
            <person name="Salamov A."/>
            <person name="Samejima M."/>
            <person name="Schmutz J."/>
            <person name="Slot J.C."/>
            <person name="St John F."/>
            <person name="Stenlid J."/>
            <person name="Sun H."/>
            <person name="Sun S."/>
            <person name="Syed K."/>
            <person name="Tsang A."/>
            <person name="Wiebenga A."/>
            <person name="Young D."/>
            <person name="Pisabarro A."/>
            <person name="Eastwood D.C."/>
            <person name="Martin F."/>
            <person name="Cullen D."/>
            <person name="Grigoriev I.V."/>
            <person name="Hibbett D.S."/>
        </authorList>
    </citation>
    <scope>NUCLEOTIDE SEQUENCE [LARGE SCALE GENOMIC DNA]</scope>
    <source>
        <strain evidence="8 9">MD-104</strain>
    </source>
</reference>
<gene>
    <name evidence="8" type="ORF">WOLCODRAFT_167958</name>
</gene>
<dbReference type="InterPro" id="IPR012677">
    <property type="entry name" value="Nucleotide-bd_a/b_plait_sf"/>
</dbReference>
<keyword evidence="4" id="KW-0143">Chaperone</keyword>
<dbReference type="GO" id="GO:0000390">
    <property type="term" value="P:spliceosomal complex disassembly"/>
    <property type="evidence" value="ECO:0007669"/>
    <property type="project" value="TreeGrafter"/>
</dbReference>
<feature type="domain" description="J" evidence="7">
    <location>
        <begin position="10"/>
        <end position="75"/>
    </location>
</feature>
<proteinExistence type="predicted"/>
<evidence type="ECO:0000256" key="1">
    <source>
        <dbReference type="ARBA" id="ARBA00004123"/>
    </source>
</evidence>
<dbReference type="InterPro" id="IPR052094">
    <property type="entry name" value="Pre-mRNA-splicing_ERAD"/>
</dbReference>
<dbReference type="CDD" id="cd06257">
    <property type="entry name" value="DnaJ"/>
    <property type="match status" value="1"/>
</dbReference>
<accession>A0A2H3JB06</accession>
<dbReference type="PRINTS" id="PR00625">
    <property type="entry name" value="JDOMAIN"/>
</dbReference>
<feature type="compositionally biased region" description="Low complexity" evidence="6">
    <location>
        <begin position="289"/>
        <end position="340"/>
    </location>
</feature>
<organism evidence="8 9">
    <name type="scientific">Wolfiporia cocos (strain MD-104)</name>
    <name type="common">Brown rot fungus</name>
    <dbReference type="NCBI Taxonomy" id="742152"/>
    <lineage>
        <taxon>Eukaryota</taxon>
        <taxon>Fungi</taxon>
        <taxon>Dikarya</taxon>
        <taxon>Basidiomycota</taxon>
        <taxon>Agaricomycotina</taxon>
        <taxon>Agaricomycetes</taxon>
        <taxon>Polyporales</taxon>
        <taxon>Phaeolaceae</taxon>
        <taxon>Wolfiporia</taxon>
    </lineage>
</organism>
<feature type="compositionally biased region" description="Basic and acidic residues" evidence="6">
    <location>
        <begin position="146"/>
        <end position="159"/>
    </location>
</feature>
<dbReference type="STRING" id="742152.A0A2H3JB06"/>
<comment type="subcellular location">
    <subcellularLocation>
        <location evidence="2">Cytoplasm</location>
    </subcellularLocation>
    <subcellularLocation>
        <location evidence="1">Nucleus</location>
    </subcellularLocation>
</comment>
<evidence type="ECO:0000256" key="3">
    <source>
        <dbReference type="ARBA" id="ARBA00022490"/>
    </source>
</evidence>
<name>A0A2H3JB06_WOLCO</name>
<evidence type="ECO:0000313" key="9">
    <source>
        <dbReference type="Proteomes" id="UP000218811"/>
    </source>
</evidence>
<dbReference type="Gene3D" id="3.30.70.330">
    <property type="match status" value="1"/>
</dbReference>
<dbReference type="SUPFAM" id="SSF46565">
    <property type="entry name" value="Chaperone J-domain"/>
    <property type="match status" value="1"/>
</dbReference>
<dbReference type="PROSITE" id="PS50076">
    <property type="entry name" value="DNAJ_2"/>
    <property type="match status" value="1"/>
</dbReference>
<keyword evidence="3" id="KW-0963">Cytoplasm</keyword>
<evidence type="ECO:0000259" key="7">
    <source>
        <dbReference type="PROSITE" id="PS50076"/>
    </source>
</evidence>
<evidence type="ECO:0000313" key="8">
    <source>
        <dbReference type="EMBL" id="PCH39432.1"/>
    </source>
</evidence>